<dbReference type="InterPro" id="IPR016181">
    <property type="entry name" value="Acyl_CoA_acyltransferase"/>
</dbReference>
<dbReference type="PROSITE" id="PS51186">
    <property type="entry name" value="GNAT"/>
    <property type="match status" value="1"/>
</dbReference>
<dbReference type="EC" id="2.3.-.-" evidence="2"/>
<organism evidence="2 3">
    <name type="scientific">Virgibacillus sediminis</name>
    <dbReference type="NCBI Taxonomy" id="202260"/>
    <lineage>
        <taxon>Bacteria</taxon>
        <taxon>Bacillati</taxon>
        <taxon>Bacillota</taxon>
        <taxon>Bacilli</taxon>
        <taxon>Bacillales</taxon>
        <taxon>Bacillaceae</taxon>
        <taxon>Virgibacillus</taxon>
    </lineage>
</organism>
<dbReference type="Proteomes" id="UP001595387">
    <property type="component" value="Unassembled WGS sequence"/>
</dbReference>
<gene>
    <name evidence="2" type="ORF">ACFODW_04080</name>
</gene>
<reference evidence="3" key="1">
    <citation type="journal article" date="2019" name="Int. J. Syst. Evol. Microbiol.">
        <title>The Global Catalogue of Microorganisms (GCM) 10K type strain sequencing project: providing services to taxonomists for standard genome sequencing and annotation.</title>
        <authorList>
            <consortium name="The Broad Institute Genomics Platform"/>
            <consortium name="The Broad Institute Genome Sequencing Center for Infectious Disease"/>
            <person name="Wu L."/>
            <person name="Ma J."/>
        </authorList>
    </citation>
    <scope>NUCLEOTIDE SEQUENCE [LARGE SCALE GENOMIC DNA]</scope>
    <source>
        <strain evidence="3">KCTC 13193</strain>
    </source>
</reference>
<keyword evidence="3" id="KW-1185">Reference proteome</keyword>
<dbReference type="SUPFAM" id="SSF55729">
    <property type="entry name" value="Acyl-CoA N-acyltransferases (Nat)"/>
    <property type="match status" value="1"/>
</dbReference>
<keyword evidence="2" id="KW-0012">Acyltransferase</keyword>
<comment type="caution">
    <text evidence="2">The sequence shown here is derived from an EMBL/GenBank/DDBJ whole genome shotgun (WGS) entry which is preliminary data.</text>
</comment>
<dbReference type="InterPro" id="IPR000182">
    <property type="entry name" value="GNAT_dom"/>
</dbReference>
<keyword evidence="2" id="KW-0808">Transferase</keyword>
<evidence type="ECO:0000259" key="1">
    <source>
        <dbReference type="PROSITE" id="PS51186"/>
    </source>
</evidence>
<proteinExistence type="predicted"/>
<dbReference type="GO" id="GO:0016746">
    <property type="term" value="F:acyltransferase activity"/>
    <property type="evidence" value="ECO:0007669"/>
    <property type="project" value="UniProtKB-KW"/>
</dbReference>
<dbReference type="EMBL" id="JBHRRZ010000007">
    <property type="protein sequence ID" value="MFC2947540.1"/>
    <property type="molecule type" value="Genomic_DNA"/>
</dbReference>
<feature type="domain" description="N-acetyltransferase" evidence="1">
    <location>
        <begin position="1"/>
        <end position="160"/>
    </location>
</feature>
<dbReference type="Gene3D" id="3.40.630.30">
    <property type="match status" value="1"/>
</dbReference>
<dbReference type="CDD" id="cd04301">
    <property type="entry name" value="NAT_SF"/>
    <property type="match status" value="1"/>
</dbReference>
<accession>A0ABV7A401</accession>
<sequence>MAVRYYKEEDQQQVEALYQKVFRKERSPEHWNWKFERRPSDLNPFILVFEEEGQILGHIALWVAEAYIKGNSSKIALRVDTMVDPKARGKGIYGQLNQTMLEEAGKHQIDLLYGFPAPKAKELLLRHTGGVHAGDISRYMMVMNPGPPAAGVLPLLKPLLAVAGNVYRHGKLKKLSFLPAGWEFNEVNHFDQRCDALAEAAAGLKPVLLKRGSDYLNWRFLEHPDHPYTAYSLSQEGELKGYIILKKEQVAFKKGRVTVGHIVDGLTFGDQRNWEYLFTEAIRKLGDTDIIQTWMAPGGPAAGALEQIGFKEKDKPMPLVIHRLNEEYSEADKLENWWITQGDVDSF</sequence>
<protein>
    <submittedName>
        <fullName evidence="2">GNAT family N-acetyltransferase</fullName>
        <ecNumber evidence="2">2.3.-.-</ecNumber>
    </submittedName>
</protein>
<dbReference type="RefSeq" id="WP_390303388.1">
    <property type="nucleotide sequence ID" value="NZ_JBHRRZ010000007.1"/>
</dbReference>
<name>A0ABV7A401_9BACI</name>
<dbReference type="Pfam" id="PF13527">
    <property type="entry name" value="Acetyltransf_9"/>
    <property type="match status" value="1"/>
</dbReference>
<evidence type="ECO:0000313" key="3">
    <source>
        <dbReference type="Proteomes" id="UP001595387"/>
    </source>
</evidence>
<evidence type="ECO:0000313" key="2">
    <source>
        <dbReference type="EMBL" id="MFC2947540.1"/>
    </source>
</evidence>